<dbReference type="InterPro" id="IPR000238">
    <property type="entry name" value="RbfA"/>
</dbReference>
<dbReference type="InterPro" id="IPR020053">
    <property type="entry name" value="Ribosome-bd_factorA_CS"/>
</dbReference>
<dbReference type="InterPro" id="IPR023799">
    <property type="entry name" value="RbfA_dom_sf"/>
</dbReference>
<dbReference type="AlphaFoldDB" id="A0A919E672"/>
<comment type="function">
    <text evidence="2">One of several proteins that assist in the late maturation steps of the functional core of the 30S ribosomal subunit. Associates with free 30S ribosomal subunits (but not with 30S subunits that are part of 70S ribosomes or polysomes). Required for efficient processing of 16S rRNA. May interact with the 5'-terminal helix region of 16S rRNA.</text>
</comment>
<accession>A0A919E672</accession>
<dbReference type="PANTHER" id="PTHR33515:SF1">
    <property type="entry name" value="RIBOSOME-BINDING FACTOR A, CHLOROPLASTIC-RELATED"/>
    <property type="match status" value="1"/>
</dbReference>
<dbReference type="Gene3D" id="3.30.300.20">
    <property type="match status" value="1"/>
</dbReference>
<evidence type="ECO:0000313" key="4">
    <source>
        <dbReference type="Proteomes" id="UP000630923"/>
    </source>
</evidence>
<sequence>MSKSDHESSGGPSLRLLRVGENIRHAISTVLSRGMVHDEALEGVSVTVSEVRVSPDLRNATVFIMPLGGDPKLVVTKALNTNSAFIRGQMSKMVHMKYMPKLRFKLDDSFDEATHIDQILRDPKVVRDTKVVPADSDDSTE</sequence>
<keyword evidence="2" id="KW-0963">Cytoplasm</keyword>
<keyword evidence="4" id="KW-1185">Reference proteome</keyword>
<dbReference type="GO" id="GO:0005829">
    <property type="term" value="C:cytosol"/>
    <property type="evidence" value="ECO:0007669"/>
    <property type="project" value="TreeGrafter"/>
</dbReference>
<comment type="caution">
    <text evidence="3">The sequence shown here is derived from an EMBL/GenBank/DDBJ whole genome shotgun (WGS) entry which is preliminary data.</text>
</comment>
<keyword evidence="1 2" id="KW-0690">Ribosome biogenesis</keyword>
<dbReference type="Proteomes" id="UP000630923">
    <property type="component" value="Unassembled WGS sequence"/>
</dbReference>
<evidence type="ECO:0000313" key="3">
    <source>
        <dbReference type="EMBL" id="GHF16349.1"/>
    </source>
</evidence>
<dbReference type="Pfam" id="PF02033">
    <property type="entry name" value="RBFA"/>
    <property type="match status" value="1"/>
</dbReference>
<dbReference type="NCBIfam" id="NF001802">
    <property type="entry name" value="PRK00521.2-5"/>
    <property type="match status" value="1"/>
</dbReference>
<dbReference type="GO" id="GO:0043024">
    <property type="term" value="F:ribosomal small subunit binding"/>
    <property type="evidence" value="ECO:0007669"/>
    <property type="project" value="TreeGrafter"/>
</dbReference>
<dbReference type="InterPro" id="IPR015946">
    <property type="entry name" value="KH_dom-like_a/b"/>
</dbReference>
<evidence type="ECO:0000256" key="1">
    <source>
        <dbReference type="ARBA" id="ARBA00022517"/>
    </source>
</evidence>
<name>A0A919E672_9PROT</name>
<organism evidence="3 4">
    <name type="scientific">Kordiimonas sediminis</name>
    <dbReference type="NCBI Taxonomy" id="1735581"/>
    <lineage>
        <taxon>Bacteria</taxon>
        <taxon>Pseudomonadati</taxon>
        <taxon>Pseudomonadota</taxon>
        <taxon>Alphaproteobacteria</taxon>
        <taxon>Kordiimonadales</taxon>
        <taxon>Kordiimonadaceae</taxon>
        <taxon>Kordiimonas</taxon>
    </lineage>
</organism>
<dbReference type="GO" id="GO:0030490">
    <property type="term" value="P:maturation of SSU-rRNA"/>
    <property type="evidence" value="ECO:0007669"/>
    <property type="project" value="UniProtKB-UniRule"/>
</dbReference>
<dbReference type="PROSITE" id="PS01319">
    <property type="entry name" value="RBFA"/>
    <property type="match status" value="1"/>
</dbReference>
<comment type="subunit">
    <text evidence="2">Monomer. Binds 30S ribosomal subunits, but not 50S ribosomal subunits or 70S ribosomes.</text>
</comment>
<evidence type="ECO:0000256" key="2">
    <source>
        <dbReference type="HAMAP-Rule" id="MF_00003"/>
    </source>
</evidence>
<dbReference type="HAMAP" id="MF_00003">
    <property type="entry name" value="RbfA"/>
    <property type="match status" value="1"/>
</dbReference>
<dbReference type="EMBL" id="BNCI01000001">
    <property type="protein sequence ID" value="GHF16349.1"/>
    <property type="molecule type" value="Genomic_DNA"/>
</dbReference>
<comment type="subcellular location">
    <subcellularLocation>
        <location evidence="2">Cytoplasm</location>
    </subcellularLocation>
</comment>
<comment type="similarity">
    <text evidence="2">Belongs to the RbfA family.</text>
</comment>
<dbReference type="PANTHER" id="PTHR33515">
    <property type="entry name" value="RIBOSOME-BINDING FACTOR A, CHLOROPLASTIC-RELATED"/>
    <property type="match status" value="1"/>
</dbReference>
<protein>
    <recommendedName>
        <fullName evidence="2">Ribosome-binding factor A</fullName>
    </recommendedName>
</protein>
<dbReference type="SUPFAM" id="SSF89919">
    <property type="entry name" value="Ribosome-binding factor A, RbfA"/>
    <property type="match status" value="1"/>
</dbReference>
<dbReference type="NCBIfam" id="TIGR00082">
    <property type="entry name" value="rbfA"/>
    <property type="match status" value="1"/>
</dbReference>
<reference evidence="3" key="2">
    <citation type="submission" date="2020-09" db="EMBL/GenBank/DDBJ databases">
        <authorList>
            <person name="Sun Q."/>
            <person name="Kim S."/>
        </authorList>
    </citation>
    <scope>NUCLEOTIDE SEQUENCE</scope>
    <source>
        <strain evidence="3">KCTC 42590</strain>
    </source>
</reference>
<gene>
    <name evidence="2 3" type="primary">rbfA</name>
    <name evidence="3" type="ORF">GCM10017044_08290</name>
</gene>
<proteinExistence type="inferred from homology"/>
<dbReference type="RefSeq" id="WP_191250281.1">
    <property type="nucleotide sequence ID" value="NZ_BNCI01000001.1"/>
</dbReference>
<reference evidence="3" key="1">
    <citation type="journal article" date="2014" name="Int. J. Syst. Evol. Microbiol.">
        <title>Complete genome sequence of Corynebacterium casei LMG S-19264T (=DSM 44701T), isolated from a smear-ripened cheese.</title>
        <authorList>
            <consortium name="US DOE Joint Genome Institute (JGI-PGF)"/>
            <person name="Walter F."/>
            <person name="Albersmeier A."/>
            <person name="Kalinowski J."/>
            <person name="Ruckert C."/>
        </authorList>
    </citation>
    <scope>NUCLEOTIDE SEQUENCE</scope>
    <source>
        <strain evidence="3">KCTC 42590</strain>
    </source>
</reference>